<accession>A0AA86NBE9</accession>
<keyword evidence="4" id="KW-1185">Reference proteome</keyword>
<evidence type="ECO:0000313" key="2">
    <source>
        <dbReference type="EMBL" id="CAI9915914.1"/>
    </source>
</evidence>
<reference evidence="3 4" key="2">
    <citation type="submission" date="2024-07" db="EMBL/GenBank/DDBJ databases">
        <authorList>
            <person name="Akdeniz Z."/>
        </authorList>
    </citation>
    <scope>NUCLEOTIDE SEQUENCE [LARGE SCALE GENOMIC DNA]</scope>
</reference>
<gene>
    <name evidence="2" type="ORF">HINF_LOCUS3559</name>
    <name evidence="3" type="ORF">HINF_LOCUS78331</name>
</gene>
<proteinExistence type="predicted"/>
<dbReference type="EMBL" id="CAXDID020000834">
    <property type="protein sequence ID" value="CAL6114828.1"/>
    <property type="molecule type" value="Genomic_DNA"/>
</dbReference>
<protein>
    <submittedName>
        <fullName evidence="3">Hypothetical_protein</fullName>
    </submittedName>
</protein>
<reference evidence="2" key="1">
    <citation type="submission" date="2023-06" db="EMBL/GenBank/DDBJ databases">
        <authorList>
            <person name="Kurt Z."/>
        </authorList>
    </citation>
    <scope>NUCLEOTIDE SEQUENCE</scope>
</reference>
<evidence type="ECO:0000256" key="1">
    <source>
        <dbReference type="SAM" id="Phobius"/>
    </source>
</evidence>
<evidence type="ECO:0000313" key="3">
    <source>
        <dbReference type="EMBL" id="CAL6114828.1"/>
    </source>
</evidence>
<organism evidence="2">
    <name type="scientific">Hexamita inflata</name>
    <dbReference type="NCBI Taxonomy" id="28002"/>
    <lineage>
        <taxon>Eukaryota</taxon>
        <taxon>Metamonada</taxon>
        <taxon>Diplomonadida</taxon>
        <taxon>Hexamitidae</taxon>
        <taxon>Hexamitinae</taxon>
        <taxon>Hexamita</taxon>
    </lineage>
</organism>
<dbReference type="AlphaFoldDB" id="A0AA86NBE9"/>
<keyword evidence="1" id="KW-0812">Transmembrane</keyword>
<evidence type="ECO:0000313" key="4">
    <source>
        <dbReference type="Proteomes" id="UP001642409"/>
    </source>
</evidence>
<name>A0AA86NBE9_9EUKA</name>
<dbReference type="Proteomes" id="UP001642409">
    <property type="component" value="Unassembled WGS sequence"/>
</dbReference>
<keyword evidence="1" id="KW-1133">Transmembrane helix</keyword>
<feature type="transmembrane region" description="Helical" evidence="1">
    <location>
        <begin position="182"/>
        <end position="201"/>
    </location>
</feature>
<sequence>MNAFASPSTSISSFGFGLSMFFRFEIFRFQSSKKCLCKLQTMENLRKVSFRLQYTIKTPSPTILSVMHRIFQQVGILMSGNGAQEPWCACVRRSQHFDAQNLFWFAICVPKPPLVATPFEVELVRNRLIQQYSNNYQAGNITQPAKFQVFSSSLKNGTNASYTARLTLQDFNIKYVLNQERLLIFLYYFIIILKWVIYYSLENVVIKIFMGNRTELSSL</sequence>
<feature type="transmembrane region" description="Helical" evidence="1">
    <location>
        <begin position="6"/>
        <end position="24"/>
    </location>
</feature>
<dbReference type="EMBL" id="CATOUU010000083">
    <property type="protein sequence ID" value="CAI9915914.1"/>
    <property type="molecule type" value="Genomic_DNA"/>
</dbReference>
<comment type="caution">
    <text evidence="2">The sequence shown here is derived from an EMBL/GenBank/DDBJ whole genome shotgun (WGS) entry which is preliminary data.</text>
</comment>
<keyword evidence="1" id="KW-0472">Membrane</keyword>